<dbReference type="PANTHER" id="PTHR30105">
    <property type="entry name" value="UNCHARACTERIZED YIBQ-RELATED"/>
    <property type="match status" value="1"/>
</dbReference>
<sequence>MDDHSPEETTQEQTGFDKLVTKLYRPGPLIAFFSVVFLALVSLGIFILTKETPPPPVLPPPAAQEAPVETKEYEEPTSEMEDWVKQADLAIIQSMQDLGLKMSNLDLVDVELRQLDGRGYHYQILQMPKVDDRQHFLITLRKRLYERLPDAVLLDNGDNEAMVEINGLPTHRLLLEAKPRVIAIPEVKGPKLAIVIDDVGENYSVLKGLIRLDLNLTFAVWPNASSTRASVELISQNRHDLIVHFPMEPIGYPAVNPGDDALFVTMSAADIRKQVQANLQKIPEAIGVNNHMGSQFTGNAQGMRVALEEFKRHGLYFLDSLTSSKSVGRKVAKSVAIPFYERDTFLDNVKDVDAIVHQLKKTERVALTKGTAIAIGHPYKETLAALKKWSKSRNRTIQIIALSRLSPE</sequence>
<dbReference type="SUPFAM" id="SSF88713">
    <property type="entry name" value="Glycoside hydrolase/deacetylase"/>
    <property type="match status" value="1"/>
</dbReference>
<dbReference type="PANTHER" id="PTHR30105:SF2">
    <property type="entry name" value="DIVERGENT POLYSACCHARIDE DEACETYLASE SUPERFAMILY"/>
    <property type="match status" value="1"/>
</dbReference>
<keyword evidence="3" id="KW-1185">Reference proteome</keyword>
<dbReference type="Pfam" id="PF04748">
    <property type="entry name" value="Polysacc_deac_2"/>
    <property type="match status" value="1"/>
</dbReference>
<evidence type="ECO:0000313" key="2">
    <source>
        <dbReference type="EMBL" id="BCS87211.1"/>
    </source>
</evidence>
<protein>
    <recommendedName>
        <fullName evidence="4">Divergent polysaccharide deacetylase family protein</fullName>
    </recommendedName>
</protein>
<reference evidence="2" key="1">
    <citation type="journal article" date="2022" name="Arch. Microbiol.">
        <title>Pseudodesulfovibrio sediminis sp. nov., a mesophilic and neutrophilic sulfate-reducing bacterium isolated from sediment of a brackish lake.</title>
        <authorList>
            <person name="Takahashi A."/>
            <person name="Kojima H."/>
            <person name="Watanabe M."/>
            <person name="Fukui M."/>
        </authorList>
    </citation>
    <scope>NUCLEOTIDE SEQUENCE</scope>
    <source>
        <strain evidence="2">SF6</strain>
    </source>
</reference>
<feature type="transmembrane region" description="Helical" evidence="1">
    <location>
        <begin position="29"/>
        <end position="48"/>
    </location>
</feature>
<dbReference type="RefSeq" id="WP_229593213.1">
    <property type="nucleotide sequence ID" value="NZ_AP024485.1"/>
</dbReference>
<evidence type="ECO:0000256" key="1">
    <source>
        <dbReference type="SAM" id="Phobius"/>
    </source>
</evidence>
<dbReference type="InterPro" id="IPR011330">
    <property type="entry name" value="Glyco_hydro/deAcase_b/a-brl"/>
</dbReference>
<keyword evidence="1" id="KW-0472">Membrane</keyword>
<proteinExistence type="predicted"/>
<organism evidence="2 3">
    <name type="scientific">Pseudodesulfovibrio sediminis</name>
    <dbReference type="NCBI Taxonomy" id="2810563"/>
    <lineage>
        <taxon>Bacteria</taxon>
        <taxon>Pseudomonadati</taxon>
        <taxon>Thermodesulfobacteriota</taxon>
        <taxon>Desulfovibrionia</taxon>
        <taxon>Desulfovibrionales</taxon>
        <taxon>Desulfovibrionaceae</taxon>
    </lineage>
</organism>
<dbReference type="CDD" id="cd10936">
    <property type="entry name" value="CE4_DAC2"/>
    <property type="match status" value="1"/>
</dbReference>
<dbReference type="InterPro" id="IPR006837">
    <property type="entry name" value="Divergent_DAC"/>
</dbReference>
<evidence type="ECO:0000313" key="3">
    <source>
        <dbReference type="Proteomes" id="UP001053296"/>
    </source>
</evidence>
<evidence type="ECO:0008006" key="4">
    <source>
        <dbReference type="Google" id="ProtNLM"/>
    </source>
</evidence>
<keyword evidence="1" id="KW-0812">Transmembrane</keyword>
<keyword evidence="1" id="KW-1133">Transmembrane helix</keyword>
<dbReference type="Gene3D" id="3.20.20.370">
    <property type="entry name" value="Glycoside hydrolase/deacetylase"/>
    <property type="match status" value="1"/>
</dbReference>
<gene>
    <name evidence="2" type="ORF">PSDVSF_04530</name>
</gene>
<accession>A0ABN6EMD6</accession>
<dbReference type="EMBL" id="AP024485">
    <property type="protein sequence ID" value="BCS87211.1"/>
    <property type="molecule type" value="Genomic_DNA"/>
</dbReference>
<name>A0ABN6EMD6_9BACT</name>
<dbReference type="Proteomes" id="UP001053296">
    <property type="component" value="Chromosome"/>
</dbReference>